<keyword evidence="5" id="KW-1185">Reference proteome</keyword>
<dbReference type="InterPro" id="IPR028565">
    <property type="entry name" value="MHD"/>
</dbReference>
<evidence type="ECO:0000313" key="4">
    <source>
        <dbReference type="EMBL" id="KAL2061030.1"/>
    </source>
</evidence>
<evidence type="ECO:0000256" key="2">
    <source>
        <dbReference type="SAM" id="MobiDB-lite"/>
    </source>
</evidence>
<keyword evidence="1" id="KW-0254">Endocytosis</keyword>
<dbReference type="Pfam" id="PF00611">
    <property type="entry name" value="FCH"/>
    <property type="match status" value="1"/>
</dbReference>
<feature type="region of interest" description="Disordered" evidence="2">
    <location>
        <begin position="242"/>
        <end position="442"/>
    </location>
</feature>
<feature type="region of interest" description="Disordered" evidence="2">
    <location>
        <begin position="826"/>
        <end position="848"/>
    </location>
</feature>
<dbReference type="InterPro" id="IPR018808">
    <property type="entry name" value="Muniscin_C"/>
</dbReference>
<evidence type="ECO:0000259" key="3">
    <source>
        <dbReference type="PROSITE" id="PS51072"/>
    </source>
</evidence>
<dbReference type="CDD" id="cd09264">
    <property type="entry name" value="AP_Syp1_MHD"/>
    <property type="match status" value="1"/>
</dbReference>
<accession>A0ABR4BTR5</accession>
<feature type="compositionally biased region" description="Polar residues" evidence="2">
    <location>
        <begin position="375"/>
        <end position="419"/>
    </location>
</feature>
<dbReference type="CDD" id="cd07650">
    <property type="entry name" value="F-BAR_Syp1p_like"/>
    <property type="match status" value="1"/>
</dbReference>
<feature type="domain" description="MHD" evidence="3">
    <location>
        <begin position="596"/>
        <end position="874"/>
    </location>
</feature>
<comment type="caution">
    <text evidence="4">The sequence shown here is derived from an EMBL/GenBank/DDBJ whole genome shotgun (WGS) entry which is preliminary data.</text>
</comment>
<dbReference type="EMBL" id="JAZHXI010000020">
    <property type="protein sequence ID" value="KAL2061030.1"/>
    <property type="molecule type" value="Genomic_DNA"/>
</dbReference>
<gene>
    <name evidence="4" type="ORF">VTL71DRAFT_9082</name>
</gene>
<dbReference type="InterPro" id="IPR049609">
    <property type="entry name" value="Syp1-like_MHD"/>
</dbReference>
<name>A0ABR4BTR5_9HELO</name>
<dbReference type="Pfam" id="PF10291">
    <property type="entry name" value="muHD"/>
    <property type="match status" value="1"/>
</dbReference>
<dbReference type="PROSITE" id="PS51072">
    <property type="entry name" value="MHD"/>
    <property type="match status" value="1"/>
</dbReference>
<feature type="compositionally biased region" description="Basic and acidic residues" evidence="2">
    <location>
        <begin position="133"/>
        <end position="146"/>
    </location>
</feature>
<evidence type="ECO:0000313" key="5">
    <source>
        <dbReference type="Proteomes" id="UP001595075"/>
    </source>
</evidence>
<dbReference type="SUPFAM" id="SSF103657">
    <property type="entry name" value="BAR/IMD domain-like"/>
    <property type="match status" value="1"/>
</dbReference>
<dbReference type="Proteomes" id="UP001595075">
    <property type="component" value="Unassembled WGS sequence"/>
</dbReference>
<feature type="compositionally biased region" description="Polar residues" evidence="2">
    <location>
        <begin position="262"/>
        <end position="273"/>
    </location>
</feature>
<organism evidence="4 5">
    <name type="scientific">Oculimacula yallundae</name>
    <dbReference type="NCBI Taxonomy" id="86028"/>
    <lineage>
        <taxon>Eukaryota</taxon>
        <taxon>Fungi</taxon>
        <taxon>Dikarya</taxon>
        <taxon>Ascomycota</taxon>
        <taxon>Pezizomycotina</taxon>
        <taxon>Leotiomycetes</taxon>
        <taxon>Helotiales</taxon>
        <taxon>Ploettnerulaceae</taxon>
        <taxon>Oculimacula</taxon>
    </lineage>
</organism>
<reference evidence="4 5" key="1">
    <citation type="journal article" date="2024" name="Commun. Biol.">
        <title>Comparative genomic analysis of thermophilic fungi reveals convergent evolutionary adaptations and gene losses.</title>
        <authorList>
            <person name="Steindorff A.S."/>
            <person name="Aguilar-Pontes M.V."/>
            <person name="Robinson A.J."/>
            <person name="Andreopoulos B."/>
            <person name="LaButti K."/>
            <person name="Kuo A."/>
            <person name="Mondo S."/>
            <person name="Riley R."/>
            <person name="Otillar R."/>
            <person name="Haridas S."/>
            <person name="Lipzen A."/>
            <person name="Grimwood J."/>
            <person name="Schmutz J."/>
            <person name="Clum A."/>
            <person name="Reid I.D."/>
            <person name="Moisan M.C."/>
            <person name="Butler G."/>
            <person name="Nguyen T.T.M."/>
            <person name="Dewar K."/>
            <person name="Conant G."/>
            <person name="Drula E."/>
            <person name="Henrissat B."/>
            <person name="Hansel C."/>
            <person name="Singer S."/>
            <person name="Hutchinson M.I."/>
            <person name="de Vries R.P."/>
            <person name="Natvig D.O."/>
            <person name="Powell A.J."/>
            <person name="Tsang A."/>
            <person name="Grigoriev I.V."/>
        </authorList>
    </citation>
    <scope>NUCLEOTIDE SEQUENCE [LARGE SCALE GENOMIC DNA]</scope>
    <source>
        <strain evidence="4 5">CBS 494.80</strain>
    </source>
</reference>
<proteinExistence type="predicted"/>
<protein>
    <recommendedName>
        <fullName evidence="3">MHD domain-containing protein</fullName>
    </recommendedName>
</protein>
<feature type="compositionally biased region" description="Low complexity" evidence="2">
    <location>
        <begin position="252"/>
        <end position="261"/>
    </location>
</feature>
<sequence>MEALSRPEYPAALGRLAPGTANTRLAERVKKIGKINTEIAGWLQERRKVEEAYVAGLKKLAVRPLAELEKDLGIFDAPWRKIIESTGEMAKSHNLLADRIEKDVEQPLRNFSSNNREMSAMTTIQGNLAAMAKEVEDAQDKSDKLSKKGGKASSQKVDVAQSRLQTATSAWDAQAPFIFETLQTLDERRLNHLRDVLTQYQTLEMDNINRSQKVVEDTLGLLLEVDTAQEIKNWSQAAGIGGKPALERRSTARQSSTRQSSIAGSTGAGNTSMAAPPTPASTHTDNQSEHSEKQHESKLKSRFGTMLGRRRQSIHGGFGRAPSPNKGFSPFGGRNTASRDGRPSPSPRASSNNLRESPAPDNRLSSLAESPPARSPTSPTNGHTYNNDPDSINFIASNNFDGPSNARTINGTAPSTSPDLSDVQPPPGPPPSHIKAAAETQRDAEGFSVPAPMNDPISQAQQDAALELEQPQFKLDIRNEPIPEQDADAQAALSNVANTLRSSTTPSRKAGTVRGRRDVRNTIFVPALPTGNSLDVAGSGIQYPPSPGIAPGRAAALAALSSGEHASGQNASDTTSIRSGHSLANHAVVKHSESHAPGLHASIIETVSVMFVNGLVTTSKINGEIALVYNKDADDLSFSSNNETIRINNFPAMEAIGPNRTFIHPVSEQKPDEFTIDLSPLSSKPSVAFTYRVHVDEATMTTQGPLLLKQSWKLQGEKLGLVIEYSLNPAFSSEPVAFTNLVLVGMYEGARATACQTKPTGTHIKEKSLVYWRIGDVTLSHDWHKIICRVSGTEGAMPEPGHVEARWEIVNPANTPTGSEISISRFEQSKGKGKEENDDPFADATSPGLPVTPLGNWIDVGMQRKLISGKYEAR</sequence>
<evidence type="ECO:0000256" key="1">
    <source>
        <dbReference type="ARBA" id="ARBA00022583"/>
    </source>
</evidence>
<dbReference type="InterPro" id="IPR001060">
    <property type="entry name" value="FCH_dom"/>
</dbReference>
<feature type="region of interest" description="Disordered" evidence="2">
    <location>
        <begin position="133"/>
        <end position="156"/>
    </location>
</feature>
<dbReference type="PANTHER" id="PTHR23065:SF54">
    <property type="entry name" value="SUPPRESSOR OF YEAST PROFILIN DELETION"/>
    <property type="match status" value="1"/>
</dbReference>
<feature type="compositionally biased region" description="Basic and acidic residues" evidence="2">
    <location>
        <begin position="286"/>
        <end position="299"/>
    </location>
</feature>
<dbReference type="PANTHER" id="PTHR23065">
    <property type="entry name" value="PROLINE-SERINE-THREONINE PHOSPHATASE INTERACTING PROTEIN 1"/>
    <property type="match status" value="1"/>
</dbReference>
<dbReference type="Gene3D" id="1.20.1270.60">
    <property type="entry name" value="Arfaptin homology (AH) domain/BAR domain"/>
    <property type="match status" value="1"/>
</dbReference>
<dbReference type="InterPro" id="IPR027267">
    <property type="entry name" value="AH/BAR_dom_sf"/>
</dbReference>